<evidence type="ECO:0000256" key="1">
    <source>
        <dbReference type="ARBA" id="ARBA00004571"/>
    </source>
</evidence>
<dbReference type="Gene3D" id="2.60.40.1120">
    <property type="entry name" value="Carboxypeptidase-like, regulatory domain"/>
    <property type="match status" value="1"/>
</dbReference>
<dbReference type="InterPro" id="IPR036942">
    <property type="entry name" value="Beta-barrel_TonB_sf"/>
</dbReference>
<dbReference type="GO" id="GO:0009279">
    <property type="term" value="C:cell outer membrane"/>
    <property type="evidence" value="ECO:0007669"/>
    <property type="project" value="UniProtKB-SubCell"/>
</dbReference>
<reference evidence="9 10" key="1">
    <citation type="submission" date="2019-02" db="EMBL/GenBank/DDBJ databases">
        <title>Pedobacter sp. RP-3-21 sp. nov., isolated from Arctic soil.</title>
        <authorList>
            <person name="Dahal R.H."/>
        </authorList>
    </citation>
    <scope>NUCLEOTIDE SEQUENCE [LARGE SCALE GENOMIC DNA]</scope>
    <source>
        <strain evidence="9 10">RP-3-21</strain>
    </source>
</reference>
<keyword evidence="3 7" id="KW-1134">Transmembrane beta strand</keyword>
<keyword evidence="9" id="KW-0675">Receptor</keyword>
<evidence type="ECO:0000259" key="8">
    <source>
        <dbReference type="Pfam" id="PF07715"/>
    </source>
</evidence>
<gene>
    <name evidence="9" type="ORF">EZ456_03970</name>
</gene>
<keyword evidence="4 7" id="KW-0812">Transmembrane</keyword>
<dbReference type="Gene3D" id="2.170.130.10">
    <property type="entry name" value="TonB-dependent receptor, plug domain"/>
    <property type="match status" value="1"/>
</dbReference>
<dbReference type="PROSITE" id="PS52016">
    <property type="entry name" value="TONB_DEPENDENT_REC_3"/>
    <property type="match status" value="1"/>
</dbReference>
<sequence>MLQRWGSASLQSKVIATKSNQIIMMSKSKLYYLHSCKITGIVLLQMLLLFGYAFAQTSVRGTVTDVKGGALPGVSVKIKGTQSATSTDGNGKYSISVQPSSVLVFSFIGSEPKEVTVGNQTTINVTLEESQNSLTDVVVIGYGTKKKIDLTGAVNSIQSEEITRARATNAQEAIQGRLPGVDIKRSSGKPGADFSIEIRGANSITGNTQPLYVIDGIPVGQNGSATNPINDINPSDIERIDVLKDVSSTAIYGSRGSNGVILVTTKRGSKGTTKITYDAFLGIVNPYNLPPVMDGPTFVNYVRDYFYELPRASAIRNNLPIPTTPIADNTIFSATELSNIANGTYTDWIDLIKRNGISSNQNLSINGGDNKTNYFIAAGYQLYQGTMKSESTKKYTLKAGLDKTLNQTFKAGASIYATFADIRPGSSEAFRSAYRLRPTGSAYNADGTERFFAYETEAQITNPLFDFRNEIRQQQYLHVLPNVYAEANIIKGLKIRTSFSPDITIQKQGQFNDTFSKSRLGTLPNSASTAANQWVNYTWDNLLVYNNQIGKHKFDVTIGNSFEYHQQDFTSNSATGLPFNSLWYNLQSATTINGIAPVITVGSGYNQQNITSVYGRANYTYDDKYLFTATMRADGNSIFAPGRKWGYFPSGAFAWIASKESFLSNVKAIDLLKFRFSYGKSGNAALSTFIQPYFTQSQLNQTVYDFNGNGANGFSPAFGNQSLTWEKTDEYNLGLDLQMLKNRIGLQLDLYRKTTDGTLLNQQIPLANGYPNTRANLGVIRNQGIEVGINTVNVRSDKFTWNTSFNFAINSNKILELYGDGKNDIGNGFFIGEKSRVVYRYKVIGVWQNEELAAAKGYGRIPGQYKIEDFSGPNGVPDGKIDPSDRQIIGSDMPKWFGGLTSTMNYANFDFSITLYTRQGTFENSVFLEQAMNGDQTRARFGAFDRDYWTPTNPSNTWANTAIEIDGEARTVAQFQNSSYTKISNMTLGYTLPKKMLNKAGIQGFRVYANAFNPFVFTKFIGWDPENPSGNSFLNQDFRTRTFMFGLTLTL</sequence>
<proteinExistence type="inferred from homology"/>
<protein>
    <submittedName>
        <fullName evidence="9">TonB-dependent receptor</fullName>
    </submittedName>
</protein>
<comment type="similarity">
    <text evidence="7">Belongs to the TonB-dependent receptor family.</text>
</comment>
<keyword evidence="2 7" id="KW-0813">Transport</keyword>
<dbReference type="InterPro" id="IPR012910">
    <property type="entry name" value="Plug_dom"/>
</dbReference>
<dbReference type="AlphaFoldDB" id="A0A4R0Q0Q4"/>
<dbReference type="InterPro" id="IPR039426">
    <property type="entry name" value="TonB-dep_rcpt-like"/>
</dbReference>
<accession>A0A4R0Q0Q4</accession>
<evidence type="ECO:0000256" key="2">
    <source>
        <dbReference type="ARBA" id="ARBA00022448"/>
    </source>
</evidence>
<dbReference type="OrthoDB" id="9768177at2"/>
<keyword evidence="10" id="KW-1185">Reference proteome</keyword>
<evidence type="ECO:0000256" key="4">
    <source>
        <dbReference type="ARBA" id="ARBA00022692"/>
    </source>
</evidence>
<evidence type="ECO:0000256" key="6">
    <source>
        <dbReference type="ARBA" id="ARBA00023237"/>
    </source>
</evidence>
<keyword evidence="5 7" id="KW-0472">Membrane</keyword>
<comment type="caution">
    <text evidence="9">The sequence shown here is derived from an EMBL/GenBank/DDBJ whole genome shotgun (WGS) entry which is preliminary data.</text>
</comment>
<evidence type="ECO:0000256" key="3">
    <source>
        <dbReference type="ARBA" id="ARBA00022452"/>
    </source>
</evidence>
<evidence type="ECO:0000313" key="10">
    <source>
        <dbReference type="Proteomes" id="UP000293925"/>
    </source>
</evidence>
<dbReference type="Pfam" id="PF07715">
    <property type="entry name" value="Plug"/>
    <property type="match status" value="1"/>
</dbReference>
<dbReference type="InterPro" id="IPR023996">
    <property type="entry name" value="TonB-dep_OMP_SusC/RagA"/>
</dbReference>
<evidence type="ECO:0000313" key="9">
    <source>
        <dbReference type="EMBL" id="TCD28556.1"/>
    </source>
</evidence>
<dbReference type="NCBIfam" id="TIGR04056">
    <property type="entry name" value="OMP_RagA_SusC"/>
    <property type="match status" value="1"/>
</dbReference>
<evidence type="ECO:0000256" key="7">
    <source>
        <dbReference type="PROSITE-ProRule" id="PRU01360"/>
    </source>
</evidence>
<dbReference type="FunFam" id="2.170.130.10:FF:000008">
    <property type="entry name" value="SusC/RagA family TonB-linked outer membrane protein"/>
    <property type="match status" value="1"/>
</dbReference>
<comment type="subcellular location">
    <subcellularLocation>
        <location evidence="1 7">Cell outer membrane</location>
        <topology evidence="1 7">Multi-pass membrane protein</topology>
    </subcellularLocation>
</comment>
<feature type="domain" description="TonB-dependent receptor plug" evidence="8">
    <location>
        <begin position="147"/>
        <end position="260"/>
    </location>
</feature>
<keyword evidence="6 7" id="KW-0998">Cell outer membrane</keyword>
<dbReference type="SUPFAM" id="SSF56935">
    <property type="entry name" value="Porins"/>
    <property type="match status" value="1"/>
</dbReference>
<dbReference type="Gene3D" id="2.40.170.20">
    <property type="entry name" value="TonB-dependent receptor, beta-barrel domain"/>
    <property type="match status" value="1"/>
</dbReference>
<evidence type="ECO:0000256" key="5">
    <source>
        <dbReference type="ARBA" id="ARBA00023136"/>
    </source>
</evidence>
<dbReference type="InterPro" id="IPR037066">
    <property type="entry name" value="Plug_dom_sf"/>
</dbReference>
<dbReference type="InterPro" id="IPR008969">
    <property type="entry name" value="CarboxyPept-like_regulatory"/>
</dbReference>
<dbReference type="SUPFAM" id="SSF49464">
    <property type="entry name" value="Carboxypeptidase regulatory domain-like"/>
    <property type="match status" value="1"/>
</dbReference>
<dbReference type="InterPro" id="IPR023997">
    <property type="entry name" value="TonB-dep_OMP_SusC/RagA_CS"/>
</dbReference>
<dbReference type="Pfam" id="PF13715">
    <property type="entry name" value="CarbopepD_reg_2"/>
    <property type="match status" value="1"/>
</dbReference>
<dbReference type="Proteomes" id="UP000293925">
    <property type="component" value="Unassembled WGS sequence"/>
</dbReference>
<dbReference type="NCBIfam" id="TIGR04057">
    <property type="entry name" value="SusC_RagA_signa"/>
    <property type="match status" value="1"/>
</dbReference>
<organism evidence="9 10">
    <name type="scientific">Pedobacter psychrodurus</name>
    <dbReference type="NCBI Taxonomy" id="2530456"/>
    <lineage>
        <taxon>Bacteria</taxon>
        <taxon>Pseudomonadati</taxon>
        <taxon>Bacteroidota</taxon>
        <taxon>Sphingobacteriia</taxon>
        <taxon>Sphingobacteriales</taxon>
        <taxon>Sphingobacteriaceae</taxon>
        <taxon>Pedobacter</taxon>
    </lineage>
</organism>
<name>A0A4R0Q0Q4_9SPHI</name>
<dbReference type="EMBL" id="SJSO01000003">
    <property type="protein sequence ID" value="TCD28556.1"/>
    <property type="molecule type" value="Genomic_DNA"/>
</dbReference>